<comment type="caution">
    <text evidence="3">The sequence shown here is derived from an EMBL/GenBank/DDBJ whole genome shotgun (WGS) entry which is preliminary data.</text>
</comment>
<evidence type="ECO:0008006" key="5">
    <source>
        <dbReference type="Google" id="ProtNLM"/>
    </source>
</evidence>
<evidence type="ECO:0000256" key="2">
    <source>
        <dbReference type="SAM" id="SignalP"/>
    </source>
</evidence>
<dbReference type="PROSITE" id="PS51257">
    <property type="entry name" value="PROKAR_LIPOPROTEIN"/>
    <property type="match status" value="1"/>
</dbReference>
<sequence length="268" mass="27585">MKNIALVASFSLLAACGLQDLPSDTPVVNDDPAADTDAGTVTADTDAGNPTTVTDAGTATADAGTPTATIDDLDPVRLGTVNQDVDGGTIAVGPVLEFSRRYVSDAPCGDVKGSGPGFNWDQNTVGVVIANRESNGYLQMDPKDMPMAEGDYFVAYRGSSICPVTPSAALVYAQFGAPEQLLKMSETGRSWLSCNWYAAGTGKCIPSERADCSPADEAARLCVKVCSAADEAARLCLKNGAGCGIAFHRDAVGAFTPAGNMAHFAGCQ</sequence>
<dbReference type="AlphaFoldDB" id="A0A1F7U887"/>
<accession>A0A1F7U887</accession>
<evidence type="ECO:0000313" key="4">
    <source>
        <dbReference type="Proteomes" id="UP000177088"/>
    </source>
</evidence>
<protein>
    <recommendedName>
        <fullName evidence="5">Lipoprotein</fullName>
    </recommendedName>
</protein>
<evidence type="ECO:0000256" key="1">
    <source>
        <dbReference type="SAM" id="MobiDB-lite"/>
    </source>
</evidence>
<dbReference type="Proteomes" id="UP000177088">
    <property type="component" value="Unassembled WGS sequence"/>
</dbReference>
<evidence type="ECO:0000313" key="3">
    <source>
        <dbReference type="EMBL" id="OGL74482.1"/>
    </source>
</evidence>
<feature type="signal peptide" evidence="2">
    <location>
        <begin position="1"/>
        <end position="20"/>
    </location>
</feature>
<feature type="compositionally biased region" description="Low complexity" evidence="1">
    <location>
        <begin position="35"/>
        <end position="64"/>
    </location>
</feature>
<keyword evidence="2" id="KW-0732">Signal</keyword>
<gene>
    <name evidence="3" type="ORF">A3C96_00190</name>
</gene>
<reference evidence="3 4" key="1">
    <citation type="journal article" date="2016" name="Nat. Commun.">
        <title>Thousands of microbial genomes shed light on interconnected biogeochemical processes in an aquifer system.</title>
        <authorList>
            <person name="Anantharaman K."/>
            <person name="Brown C.T."/>
            <person name="Hug L.A."/>
            <person name="Sharon I."/>
            <person name="Castelle C.J."/>
            <person name="Probst A.J."/>
            <person name="Thomas B.C."/>
            <person name="Singh A."/>
            <person name="Wilkins M.J."/>
            <person name="Karaoz U."/>
            <person name="Brodie E.L."/>
            <person name="Williams K.H."/>
            <person name="Hubbard S.S."/>
            <person name="Banfield J.F."/>
        </authorList>
    </citation>
    <scope>NUCLEOTIDE SEQUENCE [LARGE SCALE GENOMIC DNA]</scope>
</reference>
<organism evidence="3 4">
    <name type="scientific">Candidatus Uhrbacteria bacterium RIFCSPHIGHO2_02_FULL_60_10</name>
    <dbReference type="NCBI Taxonomy" id="1802392"/>
    <lineage>
        <taxon>Bacteria</taxon>
        <taxon>Candidatus Uhriibacteriota</taxon>
    </lineage>
</organism>
<proteinExistence type="predicted"/>
<feature type="chain" id="PRO_5009533001" description="Lipoprotein" evidence="2">
    <location>
        <begin position="21"/>
        <end position="268"/>
    </location>
</feature>
<dbReference type="EMBL" id="MGEA01000023">
    <property type="protein sequence ID" value="OGL74482.1"/>
    <property type="molecule type" value="Genomic_DNA"/>
</dbReference>
<feature type="region of interest" description="Disordered" evidence="1">
    <location>
        <begin position="27"/>
        <end position="64"/>
    </location>
</feature>
<name>A0A1F7U887_9BACT</name>